<name>A0ABX8CN68_9NOCA</name>
<dbReference type="EMBL" id="CP074371">
    <property type="protein sequence ID" value="QVI21393.1"/>
    <property type="molecule type" value="Genomic_DNA"/>
</dbReference>
<proteinExistence type="predicted"/>
<accession>A0ABX8CN68</accession>
<dbReference type="Proteomes" id="UP000683310">
    <property type="component" value="Chromosome"/>
</dbReference>
<evidence type="ECO:0000313" key="2">
    <source>
        <dbReference type="Proteomes" id="UP000683310"/>
    </source>
</evidence>
<dbReference type="RefSeq" id="WP_213557495.1">
    <property type="nucleotide sequence ID" value="NZ_JBHZDI010000083.1"/>
</dbReference>
<gene>
    <name evidence="1" type="ORF">KHQ06_36460</name>
</gene>
<sequence length="45" mass="4883">MCFTSRLFGGISWHWTGGIAVDATTHEIYVTQGESSQTIEILAPA</sequence>
<protein>
    <submittedName>
        <fullName evidence="1">Uncharacterized protein</fullName>
    </submittedName>
</protein>
<evidence type="ECO:0000313" key="1">
    <source>
        <dbReference type="EMBL" id="QVI21393.1"/>
    </source>
</evidence>
<reference evidence="1 2" key="1">
    <citation type="submission" date="2021-04" db="EMBL/GenBank/DDBJ databases">
        <title>Nocardia tengchongensis.</title>
        <authorList>
            <person name="Zhuang k."/>
            <person name="Ran Y."/>
            <person name="Li W."/>
        </authorList>
    </citation>
    <scope>NUCLEOTIDE SEQUENCE [LARGE SCALE GENOMIC DNA]</scope>
    <source>
        <strain evidence="1 2">CFH S0057</strain>
    </source>
</reference>
<organism evidence="1 2">
    <name type="scientific">Nocardia tengchongensis</name>
    <dbReference type="NCBI Taxonomy" id="2055889"/>
    <lineage>
        <taxon>Bacteria</taxon>
        <taxon>Bacillati</taxon>
        <taxon>Actinomycetota</taxon>
        <taxon>Actinomycetes</taxon>
        <taxon>Mycobacteriales</taxon>
        <taxon>Nocardiaceae</taxon>
        <taxon>Nocardia</taxon>
    </lineage>
</organism>
<keyword evidence="2" id="KW-1185">Reference proteome</keyword>